<feature type="transmembrane region" description="Helical" evidence="9">
    <location>
        <begin position="52"/>
        <end position="70"/>
    </location>
</feature>
<keyword evidence="5" id="KW-0999">Mitochondrion inner membrane</keyword>
<comment type="similarity">
    <text evidence="2">Belongs to the COX20 family.</text>
</comment>
<evidence type="ECO:0000256" key="1">
    <source>
        <dbReference type="ARBA" id="ARBA00004273"/>
    </source>
</evidence>
<dbReference type="GO" id="GO:0033617">
    <property type="term" value="P:mitochondrial respiratory chain complex IV assembly"/>
    <property type="evidence" value="ECO:0007669"/>
    <property type="project" value="InterPro"/>
</dbReference>
<evidence type="ECO:0000256" key="2">
    <source>
        <dbReference type="ARBA" id="ARBA00009575"/>
    </source>
</evidence>
<keyword evidence="7" id="KW-0496">Mitochondrion</keyword>
<dbReference type="Pfam" id="PF12597">
    <property type="entry name" value="Cox20"/>
    <property type="match status" value="1"/>
</dbReference>
<evidence type="ECO:0000256" key="6">
    <source>
        <dbReference type="ARBA" id="ARBA00022989"/>
    </source>
</evidence>
<dbReference type="AlphaFoldDB" id="A0AAW1U7H6"/>
<accession>A0AAW1U7H6</accession>
<proteinExistence type="inferred from homology"/>
<keyword evidence="11" id="KW-1185">Reference proteome</keyword>
<dbReference type="GO" id="GO:0005743">
    <property type="term" value="C:mitochondrial inner membrane"/>
    <property type="evidence" value="ECO:0007669"/>
    <property type="project" value="UniProtKB-SubCell"/>
</dbReference>
<evidence type="ECO:0000256" key="4">
    <source>
        <dbReference type="ARBA" id="ARBA00022692"/>
    </source>
</evidence>
<comment type="subcellular location">
    <subcellularLocation>
        <location evidence="1">Mitochondrion inner membrane</location>
    </subcellularLocation>
</comment>
<reference evidence="10 11" key="1">
    <citation type="submission" date="2023-03" db="EMBL/GenBank/DDBJ databases">
        <title>Genome insight into feeding habits of ladybird beetles.</title>
        <authorList>
            <person name="Li H.-S."/>
            <person name="Huang Y.-H."/>
            <person name="Pang H."/>
        </authorList>
    </citation>
    <scope>NUCLEOTIDE SEQUENCE [LARGE SCALE GENOMIC DNA]</scope>
    <source>
        <strain evidence="10">SYSU_2023b</strain>
        <tissue evidence="10">Whole body</tissue>
    </source>
</reference>
<feature type="transmembrane region" description="Helical" evidence="9">
    <location>
        <begin position="29"/>
        <end position="46"/>
    </location>
</feature>
<evidence type="ECO:0000256" key="9">
    <source>
        <dbReference type="SAM" id="Phobius"/>
    </source>
</evidence>
<keyword evidence="8 9" id="KW-0472">Membrane</keyword>
<dbReference type="PANTHER" id="PTHR31586">
    <property type="entry name" value="CYTOCHROME C OXIDASE PROTEIN 20"/>
    <property type="match status" value="1"/>
</dbReference>
<sequence length="113" mass="12781">MGDDSQKSSKELMLFGRDVSKIPCFRSTMINGIVGGIGCGLTYFLFTSRVKAATDVSVGCFVLISVGYWIRCRYKYSKNRFDMLRLQEALINKNLYEGTELERDLDSAEKVDV</sequence>
<gene>
    <name evidence="10" type="ORF">WA026_016031</name>
</gene>
<evidence type="ECO:0000256" key="7">
    <source>
        <dbReference type="ARBA" id="ARBA00023128"/>
    </source>
</evidence>
<evidence type="ECO:0000313" key="10">
    <source>
        <dbReference type="EMBL" id="KAK9877003.1"/>
    </source>
</evidence>
<evidence type="ECO:0000256" key="5">
    <source>
        <dbReference type="ARBA" id="ARBA00022792"/>
    </source>
</evidence>
<evidence type="ECO:0000256" key="8">
    <source>
        <dbReference type="ARBA" id="ARBA00023136"/>
    </source>
</evidence>
<name>A0AAW1U7H6_9CUCU</name>
<dbReference type="PRINTS" id="PR02049">
    <property type="entry name" value="PROTEINF36A"/>
</dbReference>
<protein>
    <recommendedName>
        <fullName evidence="3">Cytochrome c oxidase assembly protein COX20, mitochondrial</fullName>
    </recommendedName>
</protein>
<comment type="caution">
    <text evidence="10">The sequence shown here is derived from an EMBL/GenBank/DDBJ whole genome shotgun (WGS) entry which is preliminary data.</text>
</comment>
<dbReference type="InterPro" id="IPR022533">
    <property type="entry name" value="Cox20"/>
</dbReference>
<keyword evidence="6 9" id="KW-1133">Transmembrane helix</keyword>
<keyword evidence="4 9" id="KW-0812">Transmembrane</keyword>
<organism evidence="10 11">
    <name type="scientific">Henosepilachna vigintioctopunctata</name>
    <dbReference type="NCBI Taxonomy" id="420089"/>
    <lineage>
        <taxon>Eukaryota</taxon>
        <taxon>Metazoa</taxon>
        <taxon>Ecdysozoa</taxon>
        <taxon>Arthropoda</taxon>
        <taxon>Hexapoda</taxon>
        <taxon>Insecta</taxon>
        <taxon>Pterygota</taxon>
        <taxon>Neoptera</taxon>
        <taxon>Endopterygota</taxon>
        <taxon>Coleoptera</taxon>
        <taxon>Polyphaga</taxon>
        <taxon>Cucujiformia</taxon>
        <taxon>Coccinelloidea</taxon>
        <taxon>Coccinellidae</taxon>
        <taxon>Epilachninae</taxon>
        <taxon>Epilachnini</taxon>
        <taxon>Henosepilachna</taxon>
    </lineage>
</organism>
<dbReference type="PANTHER" id="PTHR31586:SF1">
    <property type="entry name" value="CYTOCHROME C OXIDASE ASSEMBLY PROTEIN COX20, MITOCHONDRIAL"/>
    <property type="match status" value="1"/>
</dbReference>
<evidence type="ECO:0000256" key="3">
    <source>
        <dbReference type="ARBA" id="ARBA00017689"/>
    </source>
</evidence>
<dbReference type="Proteomes" id="UP001431783">
    <property type="component" value="Unassembled WGS sequence"/>
</dbReference>
<evidence type="ECO:0000313" key="11">
    <source>
        <dbReference type="Proteomes" id="UP001431783"/>
    </source>
</evidence>
<dbReference type="EMBL" id="JARQZJ010000039">
    <property type="protein sequence ID" value="KAK9877003.1"/>
    <property type="molecule type" value="Genomic_DNA"/>
</dbReference>